<name>A0A5B0WEG8_RHITR</name>
<dbReference type="EMBL" id="VNIP01000003">
    <property type="protein sequence ID" value="KAA1184695.1"/>
    <property type="molecule type" value="Genomic_DNA"/>
</dbReference>
<proteinExistence type="predicted"/>
<dbReference type="InterPro" id="IPR000182">
    <property type="entry name" value="GNAT_dom"/>
</dbReference>
<dbReference type="RefSeq" id="WP_149633477.1">
    <property type="nucleotide sequence ID" value="NZ_VNIP01000003.1"/>
</dbReference>
<keyword evidence="2" id="KW-0808">Transferase</keyword>
<dbReference type="SUPFAM" id="SSF55729">
    <property type="entry name" value="Acyl-CoA N-acyltransferases (Nat)"/>
    <property type="match status" value="1"/>
</dbReference>
<organism evidence="2 3">
    <name type="scientific">Rhizobium tropici</name>
    <dbReference type="NCBI Taxonomy" id="398"/>
    <lineage>
        <taxon>Bacteria</taxon>
        <taxon>Pseudomonadati</taxon>
        <taxon>Pseudomonadota</taxon>
        <taxon>Alphaproteobacteria</taxon>
        <taxon>Hyphomicrobiales</taxon>
        <taxon>Rhizobiaceae</taxon>
        <taxon>Rhizobium/Agrobacterium group</taxon>
        <taxon>Rhizobium</taxon>
    </lineage>
</organism>
<evidence type="ECO:0000313" key="2">
    <source>
        <dbReference type="EMBL" id="KAA1184695.1"/>
    </source>
</evidence>
<dbReference type="CDD" id="cd04301">
    <property type="entry name" value="NAT_SF"/>
    <property type="match status" value="1"/>
</dbReference>
<dbReference type="Proteomes" id="UP000323608">
    <property type="component" value="Unassembled WGS sequence"/>
</dbReference>
<evidence type="ECO:0000313" key="3">
    <source>
        <dbReference type="Proteomes" id="UP000323608"/>
    </source>
</evidence>
<feature type="domain" description="N-acetyltransferase" evidence="1">
    <location>
        <begin position="6"/>
        <end position="155"/>
    </location>
</feature>
<sequence>MQERQIEIRPFGPEHLDVAVRLSQEAGWPHRPDDWKVALDLSKGVVAIGADDEVVGTTLLTPYGTDCATINMVIVAESMRGRGLGRRLMEAALALADNRPLRLIATADGLPLYEKLGFRQTGAVLQHQGPVAATAKPGNTEAATMADILAIKALDREAFGADRSALIARFADLGEFAVIRRDGKVAAFACLRPFGRGEVVGPVVAPDIEDAKSLLSHFMSRKTGAFLRVDTGAETGLGPWLARHSLSHVGGGITMANPVIKRSNASTVTTFALANQALG</sequence>
<reference evidence="2 3" key="1">
    <citation type="submission" date="2019-07" db="EMBL/GenBank/DDBJ databases">
        <title>The Draft Genome Sequence of Rhizobium tropici SARCC-755 Associated with Superior Nodulation on Pigeonpea (Cajanus cajan (L.) Millsp.).</title>
        <authorList>
            <person name="Bopape F.L."/>
            <person name="Hassen A.I."/>
            <person name="Swanevelder Z.H."/>
            <person name="Gwata E.T."/>
        </authorList>
    </citation>
    <scope>NUCLEOTIDE SEQUENCE [LARGE SCALE GENOMIC DNA]</scope>
    <source>
        <strain evidence="2 3">SARCC-755</strain>
    </source>
</reference>
<dbReference type="PANTHER" id="PTHR47237">
    <property type="entry name" value="SLL0310 PROTEIN"/>
    <property type="match status" value="1"/>
</dbReference>
<dbReference type="PANTHER" id="PTHR47237:SF2">
    <property type="entry name" value="BLL4206 PROTEIN"/>
    <property type="match status" value="1"/>
</dbReference>
<evidence type="ECO:0000259" key="1">
    <source>
        <dbReference type="PROSITE" id="PS51186"/>
    </source>
</evidence>
<dbReference type="Pfam" id="PF18014">
    <property type="entry name" value="Acetyltransf_18"/>
    <property type="match status" value="1"/>
</dbReference>
<dbReference type="Gene3D" id="3.40.630.30">
    <property type="match status" value="1"/>
</dbReference>
<dbReference type="InterPro" id="IPR041496">
    <property type="entry name" value="YitH/HolE_GNAT"/>
</dbReference>
<dbReference type="Pfam" id="PF00583">
    <property type="entry name" value="Acetyltransf_1"/>
    <property type="match status" value="1"/>
</dbReference>
<dbReference type="AlphaFoldDB" id="A0A5B0WEG8"/>
<dbReference type="Gene3D" id="3.40.630.90">
    <property type="match status" value="1"/>
</dbReference>
<comment type="caution">
    <text evidence="2">The sequence shown here is derived from an EMBL/GenBank/DDBJ whole genome shotgun (WGS) entry which is preliminary data.</text>
</comment>
<dbReference type="InterPro" id="IPR052729">
    <property type="entry name" value="Acyl/Acetyltrans_Enzymes"/>
</dbReference>
<dbReference type="GO" id="GO:0016747">
    <property type="term" value="F:acyltransferase activity, transferring groups other than amino-acyl groups"/>
    <property type="evidence" value="ECO:0007669"/>
    <property type="project" value="InterPro"/>
</dbReference>
<accession>A0A5B0WEG8</accession>
<dbReference type="OrthoDB" id="8453373at2"/>
<gene>
    <name evidence="2" type="ORF">FP026_04795</name>
</gene>
<dbReference type="InterPro" id="IPR016181">
    <property type="entry name" value="Acyl_CoA_acyltransferase"/>
</dbReference>
<dbReference type="PROSITE" id="PS51186">
    <property type="entry name" value="GNAT"/>
    <property type="match status" value="1"/>
</dbReference>
<protein>
    <submittedName>
        <fullName evidence="2">GNAT family N-acetyltransferase</fullName>
    </submittedName>
</protein>